<dbReference type="Proteomes" id="UP000248857">
    <property type="component" value="Unassembled WGS sequence"/>
</dbReference>
<protein>
    <submittedName>
        <fullName evidence="2">Uncharacterized protein</fullName>
    </submittedName>
</protein>
<accession>A0A2W1JNN4</accession>
<sequence length="66" mass="7422">MIVLATVGLRELMLSIQSGVLKGKHNFRTYRATAPGSFWYGICILGVVIFVMYYFGLCFLRSALMP</sequence>
<comment type="caution">
    <text evidence="2">The sequence shown here is derived from an EMBL/GenBank/DDBJ whole genome shotgun (WGS) entry which is preliminary data.</text>
</comment>
<proteinExistence type="predicted"/>
<keyword evidence="1" id="KW-1133">Transmembrane helix</keyword>
<gene>
    <name evidence="2" type="ORF">C1752_00947</name>
</gene>
<feature type="transmembrane region" description="Helical" evidence="1">
    <location>
        <begin position="38"/>
        <end position="60"/>
    </location>
</feature>
<reference evidence="2 3" key="1">
    <citation type="journal article" date="2018" name="Sci. Rep.">
        <title>A novel species of the marine cyanobacterium Acaryochloris with a unique pigment content and lifestyle.</title>
        <authorList>
            <person name="Partensky F."/>
            <person name="Six C."/>
            <person name="Ratin M."/>
            <person name="Garczarek L."/>
            <person name="Vaulot D."/>
            <person name="Probert I."/>
            <person name="Calteau A."/>
            <person name="Gourvil P."/>
            <person name="Marie D."/>
            <person name="Grebert T."/>
            <person name="Bouchier C."/>
            <person name="Le Panse S."/>
            <person name="Gachenot M."/>
            <person name="Rodriguez F."/>
            <person name="Garrido J.L."/>
        </authorList>
    </citation>
    <scope>NUCLEOTIDE SEQUENCE [LARGE SCALE GENOMIC DNA]</scope>
    <source>
        <strain evidence="2 3">RCC1774</strain>
    </source>
</reference>
<keyword evidence="1" id="KW-0472">Membrane</keyword>
<dbReference type="AlphaFoldDB" id="A0A2W1JNN4"/>
<keyword evidence="1" id="KW-0812">Transmembrane</keyword>
<evidence type="ECO:0000313" key="2">
    <source>
        <dbReference type="EMBL" id="PZD74950.1"/>
    </source>
</evidence>
<dbReference type="EMBL" id="PQWO01000002">
    <property type="protein sequence ID" value="PZD74950.1"/>
    <property type="molecule type" value="Genomic_DNA"/>
</dbReference>
<keyword evidence="3" id="KW-1185">Reference proteome</keyword>
<organism evidence="2 3">
    <name type="scientific">Acaryochloris thomasi RCC1774</name>
    <dbReference type="NCBI Taxonomy" id="1764569"/>
    <lineage>
        <taxon>Bacteria</taxon>
        <taxon>Bacillati</taxon>
        <taxon>Cyanobacteriota</taxon>
        <taxon>Cyanophyceae</taxon>
        <taxon>Acaryochloridales</taxon>
        <taxon>Acaryochloridaceae</taxon>
        <taxon>Acaryochloris</taxon>
        <taxon>Acaryochloris thomasi</taxon>
    </lineage>
</organism>
<dbReference type="RefSeq" id="WP_146242271.1">
    <property type="nucleotide sequence ID" value="NZ_CAWNWM010000002.1"/>
</dbReference>
<evidence type="ECO:0000313" key="3">
    <source>
        <dbReference type="Proteomes" id="UP000248857"/>
    </source>
</evidence>
<name>A0A2W1JNN4_9CYAN</name>
<evidence type="ECO:0000256" key="1">
    <source>
        <dbReference type="SAM" id="Phobius"/>
    </source>
</evidence>